<evidence type="ECO:0000256" key="5">
    <source>
        <dbReference type="ARBA" id="ARBA00022741"/>
    </source>
</evidence>
<proteinExistence type="predicted"/>
<protein>
    <recommendedName>
        <fullName evidence="2">histidine kinase</fullName>
        <ecNumber evidence="2">2.7.13.3</ecNumber>
    </recommendedName>
</protein>
<feature type="transmembrane region" description="Helical" evidence="9">
    <location>
        <begin position="103"/>
        <end position="120"/>
    </location>
</feature>
<gene>
    <name evidence="13" type="primary">degS_3</name>
    <name evidence="13" type="ORF">SAMEA4475696_01384</name>
</gene>
<dbReference type="Proteomes" id="UP000242637">
    <property type="component" value="Chromosome 1"/>
</dbReference>
<dbReference type="PANTHER" id="PTHR24421:SF10">
    <property type="entry name" value="NITRATE_NITRITE SENSOR PROTEIN NARQ"/>
    <property type="match status" value="1"/>
</dbReference>
<name>A0A239VI12_9MICO</name>
<feature type="domain" description="Histidine kinase/HSP90-like ATPase" evidence="10">
    <location>
        <begin position="311"/>
        <end position="407"/>
    </location>
</feature>
<keyword evidence="9" id="KW-1133">Transmembrane helix</keyword>
<evidence type="ECO:0000313" key="14">
    <source>
        <dbReference type="Proteomes" id="UP000242637"/>
    </source>
</evidence>
<dbReference type="GO" id="GO:0046983">
    <property type="term" value="F:protein dimerization activity"/>
    <property type="evidence" value="ECO:0007669"/>
    <property type="project" value="InterPro"/>
</dbReference>
<evidence type="ECO:0000259" key="11">
    <source>
        <dbReference type="Pfam" id="PF07730"/>
    </source>
</evidence>
<evidence type="ECO:0000256" key="1">
    <source>
        <dbReference type="ARBA" id="ARBA00000085"/>
    </source>
</evidence>
<keyword evidence="4 13" id="KW-0808">Transferase</keyword>
<evidence type="ECO:0000256" key="4">
    <source>
        <dbReference type="ARBA" id="ARBA00022679"/>
    </source>
</evidence>
<feature type="domain" description="Signal transduction histidine kinase subgroup 3 dimerisation and phosphoacceptor" evidence="11">
    <location>
        <begin position="187"/>
        <end position="261"/>
    </location>
</feature>
<dbReference type="RefSeq" id="WP_084441396.1">
    <property type="nucleotide sequence ID" value="NZ_LT906453.1"/>
</dbReference>
<dbReference type="CDD" id="cd16917">
    <property type="entry name" value="HATPase_UhpB-NarQ-NarX-like"/>
    <property type="match status" value="1"/>
</dbReference>
<reference evidence="13 14" key="1">
    <citation type="submission" date="2017-06" db="EMBL/GenBank/DDBJ databases">
        <authorList>
            <consortium name="Pathogen Informatics"/>
        </authorList>
    </citation>
    <scope>NUCLEOTIDE SEQUENCE [LARGE SCALE GENOMIC DNA]</scope>
    <source>
        <strain evidence="13 14">NCTC13039</strain>
    </source>
</reference>
<evidence type="ECO:0000256" key="6">
    <source>
        <dbReference type="ARBA" id="ARBA00022777"/>
    </source>
</evidence>
<keyword evidence="7" id="KW-0067">ATP-binding</keyword>
<dbReference type="KEGG" id="dco:SAMEA4475696_1384"/>
<dbReference type="Gene3D" id="3.30.565.10">
    <property type="entry name" value="Histidine kinase-like ATPase, C-terminal domain"/>
    <property type="match status" value="1"/>
</dbReference>
<dbReference type="EMBL" id="LT906453">
    <property type="protein sequence ID" value="SNV21911.1"/>
    <property type="molecule type" value="Genomic_DNA"/>
</dbReference>
<dbReference type="InterPro" id="IPR036890">
    <property type="entry name" value="HATPase_C_sf"/>
</dbReference>
<accession>A0A239VI12</accession>
<evidence type="ECO:0000256" key="8">
    <source>
        <dbReference type="ARBA" id="ARBA00023012"/>
    </source>
</evidence>
<dbReference type="Gene3D" id="1.20.5.1930">
    <property type="match status" value="1"/>
</dbReference>
<feature type="domain" description="DUF7134" evidence="12">
    <location>
        <begin position="10"/>
        <end position="159"/>
    </location>
</feature>
<dbReference type="GO" id="GO:0000155">
    <property type="term" value="F:phosphorelay sensor kinase activity"/>
    <property type="evidence" value="ECO:0007669"/>
    <property type="project" value="InterPro"/>
</dbReference>
<dbReference type="Pfam" id="PF07730">
    <property type="entry name" value="HisKA_3"/>
    <property type="match status" value="1"/>
</dbReference>
<organism evidence="13 14">
    <name type="scientific">Dermatophilus congolensis</name>
    <dbReference type="NCBI Taxonomy" id="1863"/>
    <lineage>
        <taxon>Bacteria</taxon>
        <taxon>Bacillati</taxon>
        <taxon>Actinomycetota</taxon>
        <taxon>Actinomycetes</taxon>
        <taxon>Micrococcales</taxon>
        <taxon>Dermatophilaceae</taxon>
        <taxon>Dermatophilus</taxon>
    </lineage>
</organism>
<feature type="transmembrane region" description="Helical" evidence="9">
    <location>
        <begin position="60"/>
        <end position="91"/>
    </location>
</feature>
<evidence type="ECO:0000259" key="12">
    <source>
        <dbReference type="Pfam" id="PF23539"/>
    </source>
</evidence>
<dbReference type="EC" id="2.7.13.3" evidence="2"/>
<dbReference type="STRING" id="1121387.GCA_000429885_01925"/>
<feature type="transmembrane region" description="Helical" evidence="9">
    <location>
        <begin position="140"/>
        <end position="158"/>
    </location>
</feature>
<dbReference type="SUPFAM" id="SSF55874">
    <property type="entry name" value="ATPase domain of HSP90 chaperone/DNA topoisomerase II/histidine kinase"/>
    <property type="match status" value="1"/>
</dbReference>
<dbReference type="GeneID" id="63459604"/>
<dbReference type="Pfam" id="PF23539">
    <property type="entry name" value="DUF7134"/>
    <property type="match status" value="1"/>
</dbReference>
<dbReference type="InterPro" id="IPR050482">
    <property type="entry name" value="Sensor_HK_TwoCompSys"/>
</dbReference>
<keyword evidence="9" id="KW-0812">Transmembrane</keyword>
<comment type="catalytic activity">
    <reaction evidence="1">
        <text>ATP + protein L-histidine = ADP + protein N-phospho-L-histidine.</text>
        <dbReference type="EC" id="2.7.13.3"/>
    </reaction>
</comment>
<dbReference type="InterPro" id="IPR011712">
    <property type="entry name" value="Sig_transdc_His_kin_sub3_dim/P"/>
</dbReference>
<dbReference type="InterPro" id="IPR003594">
    <property type="entry name" value="HATPase_dom"/>
</dbReference>
<evidence type="ECO:0000256" key="9">
    <source>
        <dbReference type="SAM" id="Phobius"/>
    </source>
</evidence>
<keyword evidence="8" id="KW-0902">Two-component regulatory system</keyword>
<evidence type="ECO:0000256" key="3">
    <source>
        <dbReference type="ARBA" id="ARBA00022553"/>
    </source>
</evidence>
<dbReference type="OrthoDB" id="227596at2"/>
<sequence>MSASLRNMSRLKQTVDAVLIAVLAFLTLPGTLLEHPSWVMASWVSLLLVPLWWRRTHPDVVMAILVAVGAVQLAVSDSAIEGNVTMLLALYSCARYGRVWRSAVWVVVVLAGSGVATYVWTRDEVGLVSPELLQRDIQSLAGALVALTLLSWMAGHLGRLDASLISVRTAAEVAAQEQEVRLAVAAERAQIGREVHDIMGHALALIAVQADAACYIIAASPREIDLSPDERLRQSEEALSNIRTHATAALEETRTLVRAIGEADSEKDIRHPLHGIDDIPELVDAVRSSGRVVKLDCENFDFGRIDTPTQSAIYRVVQESITNAIKHTRTAEINIHITYDSDLTVSVCTEKDSAENTTTTVKSSAEPLRRGRGLIGMNERVSALGGVLRAGPTPEGGFLVEARLPLQVNEHVTS</sequence>
<evidence type="ECO:0000313" key="13">
    <source>
        <dbReference type="EMBL" id="SNV21911.1"/>
    </source>
</evidence>
<dbReference type="InterPro" id="IPR055558">
    <property type="entry name" value="DUF7134"/>
</dbReference>
<keyword evidence="14" id="KW-1185">Reference proteome</keyword>
<dbReference type="GO" id="GO:0016020">
    <property type="term" value="C:membrane"/>
    <property type="evidence" value="ECO:0007669"/>
    <property type="project" value="InterPro"/>
</dbReference>
<keyword evidence="9" id="KW-0472">Membrane</keyword>
<keyword evidence="3" id="KW-0597">Phosphoprotein</keyword>
<dbReference type="AlphaFoldDB" id="A0A239VI12"/>
<evidence type="ECO:0000256" key="7">
    <source>
        <dbReference type="ARBA" id="ARBA00022840"/>
    </source>
</evidence>
<dbReference type="Pfam" id="PF02518">
    <property type="entry name" value="HATPase_c"/>
    <property type="match status" value="1"/>
</dbReference>
<keyword evidence="5" id="KW-0547">Nucleotide-binding</keyword>
<dbReference type="GO" id="GO:0005524">
    <property type="term" value="F:ATP binding"/>
    <property type="evidence" value="ECO:0007669"/>
    <property type="project" value="UniProtKB-KW"/>
</dbReference>
<dbReference type="PANTHER" id="PTHR24421">
    <property type="entry name" value="NITRATE/NITRITE SENSOR PROTEIN NARX-RELATED"/>
    <property type="match status" value="1"/>
</dbReference>
<evidence type="ECO:0000256" key="2">
    <source>
        <dbReference type="ARBA" id="ARBA00012438"/>
    </source>
</evidence>
<evidence type="ECO:0000259" key="10">
    <source>
        <dbReference type="Pfam" id="PF02518"/>
    </source>
</evidence>
<keyword evidence="6" id="KW-0418">Kinase</keyword>